<reference evidence="2" key="2">
    <citation type="submission" date="2021-04" db="EMBL/GenBank/DDBJ databases">
        <authorList>
            <person name="Gilroy R."/>
        </authorList>
    </citation>
    <scope>NUCLEOTIDE SEQUENCE</scope>
    <source>
        <strain evidence="2">ChiW4-1371</strain>
    </source>
</reference>
<reference evidence="2" key="1">
    <citation type="journal article" date="2021" name="PeerJ">
        <title>Extensive microbial diversity within the chicken gut microbiome revealed by metagenomics and culture.</title>
        <authorList>
            <person name="Gilroy R."/>
            <person name="Ravi A."/>
            <person name="Getino M."/>
            <person name="Pursley I."/>
            <person name="Horton D.L."/>
            <person name="Alikhan N.F."/>
            <person name="Baker D."/>
            <person name="Gharbi K."/>
            <person name="Hall N."/>
            <person name="Watson M."/>
            <person name="Adriaenssens E.M."/>
            <person name="Foster-Nyarko E."/>
            <person name="Jarju S."/>
            <person name="Secka A."/>
            <person name="Antonio M."/>
            <person name="Oren A."/>
            <person name="Chaudhuri R.R."/>
            <person name="La Ragione R."/>
            <person name="Hildebrand F."/>
            <person name="Pallen M.J."/>
        </authorList>
    </citation>
    <scope>NUCLEOTIDE SEQUENCE</scope>
    <source>
        <strain evidence="2">ChiW4-1371</strain>
    </source>
</reference>
<name>A0A9D2GSA7_9BACT</name>
<evidence type="ECO:0000313" key="3">
    <source>
        <dbReference type="Proteomes" id="UP000824176"/>
    </source>
</evidence>
<dbReference type="InterPro" id="IPR036411">
    <property type="entry name" value="TorD-like_sf"/>
</dbReference>
<evidence type="ECO:0000256" key="1">
    <source>
        <dbReference type="ARBA" id="ARBA00023186"/>
    </source>
</evidence>
<dbReference type="InterPro" id="IPR020945">
    <property type="entry name" value="DMSO/NO3_reduct_chaperone"/>
</dbReference>
<dbReference type="Pfam" id="PF02613">
    <property type="entry name" value="Nitrate_red_del"/>
    <property type="match status" value="1"/>
</dbReference>
<dbReference type="AlphaFoldDB" id="A0A9D2GSA7"/>
<dbReference type="Proteomes" id="UP000824176">
    <property type="component" value="Unassembled WGS sequence"/>
</dbReference>
<evidence type="ECO:0000313" key="2">
    <source>
        <dbReference type="EMBL" id="HIZ89067.1"/>
    </source>
</evidence>
<protein>
    <submittedName>
        <fullName evidence="2">Molecular chaperone TorD family protein</fullName>
    </submittedName>
</protein>
<keyword evidence="1" id="KW-0143">Chaperone</keyword>
<gene>
    <name evidence="2" type="ORF">H9804_03910</name>
</gene>
<sequence length="234" mass="27761">MQLENKKELIKLHSTRGEMYAFLGRVYANVPNDEFYQMLNKIYEKLEILVTQVDNENLSSGVKGLKEFLDKRKALKGDELASFDLETLRHYTTLFGLTTSIPTDESIYTSVEHRERMDAYDKMINLFKYYGYKKRQDISENEDFISYELLFMSHLAYSSAELVKKGDEATYKKYFEGQVSFHKNHFDKWVYEFFRRVETKEVENEILYKYLAQISSGFIHEDKLLLEELNSSNN</sequence>
<dbReference type="PANTHER" id="PTHR34227">
    <property type="entry name" value="CHAPERONE PROTEIN YCDY"/>
    <property type="match status" value="1"/>
</dbReference>
<comment type="caution">
    <text evidence="2">The sequence shown here is derived from an EMBL/GenBank/DDBJ whole genome shotgun (WGS) entry which is preliminary data.</text>
</comment>
<dbReference type="Gene3D" id="1.10.3480.10">
    <property type="entry name" value="TorD-like"/>
    <property type="match status" value="1"/>
</dbReference>
<organism evidence="2 3">
    <name type="scientific">Candidatus Mucispirillum faecigallinarum</name>
    <dbReference type="NCBI Taxonomy" id="2838699"/>
    <lineage>
        <taxon>Bacteria</taxon>
        <taxon>Pseudomonadati</taxon>
        <taxon>Deferribacterota</taxon>
        <taxon>Deferribacteres</taxon>
        <taxon>Deferribacterales</taxon>
        <taxon>Mucispirillaceae</taxon>
        <taxon>Mucispirillum</taxon>
    </lineage>
</organism>
<dbReference type="EMBL" id="DXAQ01000060">
    <property type="protein sequence ID" value="HIZ89067.1"/>
    <property type="molecule type" value="Genomic_DNA"/>
</dbReference>
<proteinExistence type="predicted"/>
<dbReference type="InterPro" id="IPR050289">
    <property type="entry name" value="TorD/DmsD_chaperones"/>
</dbReference>
<accession>A0A9D2GSA7</accession>
<dbReference type="PANTHER" id="PTHR34227:SF1">
    <property type="entry name" value="DIMETHYL SULFOXIDE REDUCTASE CHAPERONE-RELATED"/>
    <property type="match status" value="1"/>
</dbReference>
<dbReference type="SUPFAM" id="SSF89155">
    <property type="entry name" value="TorD-like"/>
    <property type="match status" value="1"/>
</dbReference>